<dbReference type="OrthoDB" id="440553at2759"/>
<evidence type="ECO:0000256" key="3">
    <source>
        <dbReference type="ARBA" id="ARBA00022692"/>
    </source>
</evidence>
<dbReference type="PANTHER" id="PTHR23502">
    <property type="entry name" value="MAJOR FACILITATOR SUPERFAMILY"/>
    <property type="match status" value="1"/>
</dbReference>
<dbReference type="FunFam" id="1.20.1720.10:FF:000009">
    <property type="entry name" value="MFS multidrug transporter"/>
    <property type="match status" value="1"/>
</dbReference>
<keyword evidence="2" id="KW-0813">Transport</keyword>
<dbReference type="GO" id="GO:0005886">
    <property type="term" value="C:plasma membrane"/>
    <property type="evidence" value="ECO:0007669"/>
    <property type="project" value="UniProtKB-ARBA"/>
</dbReference>
<feature type="transmembrane region" description="Helical" evidence="8">
    <location>
        <begin position="142"/>
        <end position="159"/>
    </location>
</feature>
<evidence type="ECO:0000256" key="2">
    <source>
        <dbReference type="ARBA" id="ARBA00022448"/>
    </source>
</evidence>
<comment type="caution">
    <text evidence="10">The sequence shown here is derived from an EMBL/GenBank/DDBJ whole genome shotgun (WGS) entry which is preliminary data.</text>
</comment>
<gene>
    <name evidence="10" type="ORF">F5X68DRAFT_62592</name>
</gene>
<dbReference type="PANTHER" id="PTHR23502:SF51">
    <property type="entry name" value="QUINIDINE RESISTANCE PROTEIN 1-RELATED"/>
    <property type="match status" value="1"/>
</dbReference>
<keyword evidence="5 8" id="KW-0472">Membrane</keyword>
<dbReference type="InterPro" id="IPR020846">
    <property type="entry name" value="MFS_dom"/>
</dbReference>
<accession>A0A9P8V1P1</accession>
<evidence type="ECO:0000256" key="4">
    <source>
        <dbReference type="ARBA" id="ARBA00022989"/>
    </source>
</evidence>
<keyword evidence="11" id="KW-1185">Reference proteome</keyword>
<dbReference type="PROSITE" id="PS50850">
    <property type="entry name" value="MFS"/>
    <property type="match status" value="1"/>
</dbReference>
<name>A0A9P8V1P1_9PEZI</name>
<dbReference type="SUPFAM" id="SSF103473">
    <property type="entry name" value="MFS general substrate transporter"/>
    <property type="match status" value="1"/>
</dbReference>
<proteinExistence type="predicted"/>
<dbReference type="GO" id="GO:0140115">
    <property type="term" value="P:export across plasma membrane"/>
    <property type="evidence" value="ECO:0007669"/>
    <property type="project" value="UniProtKB-ARBA"/>
</dbReference>
<evidence type="ECO:0000256" key="1">
    <source>
        <dbReference type="ARBA" id="ARBA00004141"/>
    </source>
</evidence>
<protein>
    <submittedName>
        <fullName evidence="10">Major facilitator superfamily transporter</fullName>
    </submittedName>
</protein>
<keyword evidence="6" id="KW-0325">Glycoprotein</keyword>
<feature type="transmembrane region" description="Helical" evidence="8">
    <location>
        <begin position="107"/>
        <end position="130"/>
    </location>
</feature>
<dbReference type="Gene3D" id="1.20.1250.20">
    <property type="entry name" value="MFS general substrate transporter like domains"/>
    <property type="match status" value="1"/>
</dbReference>
<feature type="region of interest" description="Disordered" evidence="7">
    <location>
        <begin position="1"/>
        <end position="59"/>
    </location>
</feature>
<feature type="transmembrane region" description="Helical" evidence="8">
    <location>
        <begin position="351"/>
        <end position="369"/>
    </location>
</feature>
<feature type="transmembrane region" description="Helical" evidence="8">
    <location>
        <begin position="470"/>
        <end position="489"/>
    </location>
</feature>
<organism evidence="10 11">
    <name type="scientific">Plectosphaerella plurivora</name>
    <dbReference type="NCBI Taxonomy" id="936078"/>
    <lineage>
        <taxon>Eukaryota</taxon>
        <taxon>Fungi</taxon>
        <taxon>Dikarya</taxon>
        <taxon>Ascomycota</taxon>
        <taxon>Pezizomycotina</taxon>
        <taxon>Sordariomycetes</taxon>
        <taxon>Hypocreomycetidae</taxon>
        <taxon>Glomerellales</taxon>
        <taxon>Plectosphaerellaceae</taxon>
        <taxon>Plectosphaerella</taxon>
    </lineage>
</organism>
<feature type="transmembrane region" description="Helical" evidence="8">
    <location>
        <begin position="405"/>
        <end position="422"/>
    </location>
</feature>
<evidence type="ECO:0000256" key="8">
    <source>
        <dbReference type="SAM" id="Phobius"/>
    </source>
</evidence>
<dbReference type="AlphaFoldDB" id="A0A9P8V1P1"/>
<feature type="transmembrane region" description="Helical" evidence="8">
    <location>
        <begin position="495"/>
        <end position="514"/>
    </location>
</feature>
<dbReference type="InterPro" id="IPR036259">
    <property type="entry name" value="MFS_trans_sf"/>
</dbReference>
<dbReference type="GO" id="GO:0015137">
    <property type="term" value="F:citrate transmembrane transporter activity"/>
    <property type="evidence" value="ECO:0007669"/>
    <property type="project" value="UniProtKB-ARBA"/>
</dbReference>
<feature type="compositionally biased region" description="Basic and acidic residues" evidence="7">
    <location>
        <begin position="1"/>
        <end position="18"/>
    </location>
</feature>
<sequence length="539" mass="58438">MNEKDDTETREVGAHRPEQTPIGIDAEFAPIARRPRSDDDVTATDDPAPAPGEKTLTRMSSGPAYSVFSKGARRWMVGMSTVACFLSPMTATIYYPALDALSAELRVTIAMINFTITSFMIFQALAPTFYGDLGDMTGRRPALMLAVGIYTCANVGLALQRNYVALLVLRMLQSAGGSGTIPLGIAVVADITTSAERGKYMGILGCGINVGPTLGPVLGGILSEYLGWPAIFWFCAILSAMWLLVFCLTVPESCRKVVGNGSIPAQRWNRPLIGLFRKDQISTGEEQAASRTKLKFPNPLRAVQIVFQKEMSLVLVYNSILYVAFVLVAATLAPIFKETYNFSVLQLGLCYLPYGAGCCIASVGQGYILDWNYARIARKIGFAIDRRRGDDLLNYPIEKARLQPVYPALIAGVLSIAAYGWTLQVRTSVAVPLVLQFVVGLCITGSFSIISTLVVDLNPKSPATATAANNLVRCMMGAIGTAVIDYMLAGIGRGWSFTVVAALPVVLSPMLWAIETRGPKWRREQRAEEERREAETAAA</sequence>
<feature type="transmembrane region" description="Helical" evidence="8">
    <location>
        <begin position="434"/>
        <end position="458"/>
    </location>
</feature>
<dbReference type="Proteomes" id="UP000770015">
    <property type="component" value="Unassembled WGS sequence"/>
</dbReference>
<feature type="transmembrane region" description="Helical" evidence="8">
    <location>
        <begin position="314"/>
        <end position="336"/>
    </location>
</feature>
<dbReference type="Pfam" id="PF07690">
    <property type="entry name" value="MFS_1"/>
    <property type="match status" value="1"/>
</dbReference>
<feature type="transmembrane region" description="Helical" evidence="8">
    <location>
        <begin position="228"/>
        <end position="250"/>
    </location>
</feature>
<evidence type="ECO:0000313" key="10">
    <source>
        <dbReference type="EMBL" id="KAH6662918.1"/>
    </source>
</evidence>
<keyword evidence="4 8" id="KW-1133">Transmembrane helix</keyword>
<dbReference type="EMBL" id="JAGSXJ010000044">
    <property type="protein sequence ID" value="KAH6662918.1"/>
    <property type="molecule type" value="Genomic_DNA"/>
</dbReference>
<dbReference type="FunFam" id="1.20.1250.20:FF:000172">
    <property type="entry name" value="MFS multidrug resistance transporter"/>
    <property type="match status" value="1"/>
</dbReference>
<keyword evidence="3 8" id="KW-0812">Transmembrane</keyword>
<evidence type="ECO:0000259" key="9">
    <source>
        <dbReference type="PROSITE" id="PS50850"/>
    </source>
</evidence>
<reference evidence="10" key="1">
    <citation type="journal article" date="2021" name="Nat. Commun.">
        <title>Genetic determinants of endophytism in the Arabidopsis root mycobiome.</title>
        <authorList>
            <person name="Mesny F."/>
            <person name="Miyauchi S."/>
            <person name="Thiergart T."/>
            <person name="Pickel B."/>
            <person name="Atanasova L."/>
            <person name="Karlsson M."/>
            <person name="Huettel B."/>
            <person name="Barry K.W."/>
            <person name="Haridas S."/>
            <person name="Chen C."/>
            <person name="Bauer D."/>
            <person name="Andreopoulos W."/>
            <person name="Pangilinan J."/>
            <person name="LaButti K."/>
            <person name="Riley R."/>
            <person name="Lipzen A."/>
            <person name="Clum A."/>
            <person name="Drula E."/>
            <person name="Henrissat B."/>
            <person name="Kohler A."/>
            <person name="Grigoriev I.V."/>
            <person name="Martin F.M."/>
            <person name="Hacquard S."/>
        </authorList>
    </citation>
    <scope>NUCLEOTIDE SEQUENCE</scope>
    <source>
        <strain evidence="10">MPI-SDFR-AT-0117</strain>
    </source>
</reference>
<feature type="transmembrane region" description="Helical" evidence="8">
    <location>
        <begin position="75"/>
        <end position="95"/>
    </location>
</feature>
<evidence type="ECO:0000313" key="11">
    <source>
        <dbReference type="Proteomes" id="UP000770015"/>
    </source>
</evidence>
<comment type="subcellular location">
    <subcellularLocation>
        <location evidence="1">Membrane</location>
        <topology evidence="1">Multi-pass membrane protein</topology>
    </subcellularLocation>
</comment>
<feature type="domain" description="Major facilitator superfamily (MFS) profile" evidence="9">
    <location>
        <begin position="76"/>
        <end position="519"/>
    </location>
</feature>
<evidence type="ECO:0000256" key="6">
    <source>
        <dbReference type="ARBA" id="ARBA00023180"/>
    </source>
</evidence>
<feature type="transmembrane region" description="Helical" evidence="8">
    <location>
        <begin position="165"/>
        <end position="188"/>
    </location>
</feature>
<evidence type="ECO:0000256" key="7">
    <source>
        <dbReference type="SAM" id="MobiDB-lite"/>
    </source>
</evidence>
<feature type="transmembrane region" description="Helical" evidence="8">
    <location>
        <begin position="200"/>
        <end position="222"/>
    </location>
</feature>
<evidence type="ECO:0000256" key="5">
    <source>
        <dbReference type="ARBA" id="ARBA00023136"/>
    </source>
</evidence>
<dbReference type="InterPro" id="IPR011701">
    <property type="entry name" value="MFS"/>
</dbReference>